<reference evidence="1 2" key="1">
    <citation type="journal article" date="2021" name="Microbiol. Resour. Announc.">
        <title>Complete Genome Sequences of Two Rhodococcus sp. Strains with Large and Linear Chromosomes, Isolated from Apple Rhizosphere.</title>
        <authorList>
            <person name="Benning S."/>
            <person name="Brugnone N."/>
            <person name="Siani R."/>
            <person name="Kublik S."/>
            <person name="Schloter M."/>
            <person name="Rad V."/>
        </authorList>
    </citation>
    <scope>NUCLEOTIDE SEQUENCE [LARGE SCALE GENOMIC DNA]</scope>
    <source>
        <strain evidence="1 2">R79</strain>
    </source>
</reference>
<dbReference type="PANTHER" id="PTHR43459">
    <property type="entry name" value="ENOYL-COA HYDRATASE"/>
    <property type="match status" value="1"/>
</dbReference>
<proteinExistence type="predicted"/>
<gene>
    <name evidence="1" type="ORF">JWS13_30330</name>
</gene>
<keyword evidence="2" id="KW-1185">Reference proteome</keyword>
<organism evidence="1 2">
    <name type="scientific">Rhodococcus pseudokoreensis</name>
    <dbReference type="NCBI Taxonomy" id="2811421"/>
    <lineage>
        <taxon>Bacteria</taxon>
        <taxon>Bacillati</taxon>
        <taxon>Actinomycetota</taxon>
        <taxon>Actinomycetes</taxon>
        <taxon>Mycobacteriales</taxon>
        <taxon>Nocardiaceae</taxon>
        <taxon>Rhodococcus</taxon>
    </lineage>
</organism>
<dbReference type="Proteomes" id="UP000662986">
    <property type="component" value="Chromosome"/>
</dbReference>
<dbReference type="EMBL" id="CP070619">
    <property type="protein sequence ID" value="QSE92603.1"/>
    <property type="molecule type" value="Genomic_DNA"/>
</dbReference>
<dbReference type="InterPro" id="IPR001753">
    <property type="entry name" value="Enoyl-CoA_hydra/iso"/>
</dbReference>
<evidence type="ECO:0000313" key="2">
    <source>
        <dbReference type="Proteomes" id="UP000662986"/>
    </source>
</evidence>
<reference evidence="1 2" key="2">
    <citation type="journal article" date="2022" name="Arch. Microbiol.">
        <title>Rhodococcus pseudokoreensis sp. nov. isolated from the rhizosphere of young M26 apple rootstocks.</title>
        <authorList>
            <person name="Kampfer P."/>
            <person name="Glaeser S.P."/>
            <person name="Blom J."/>
            <person name="Wolf J."/>
            <person name="Benning S."/>
            <person name="Schloter M."/>
            <person name="Neumann-Schaal M."/>
        </authorList>
    </citation>
    <scope>NUCLEOTIDE SEQUENCE [LARGE SCALE GENOMIC DNA]</scope>
    <source>
        <strain evidence="1 2">R79</strain>
    </source>
</reference>
<dbReference type="RefSeq" id="WP_206009067.1">
    <property type="nucleotide sequence ID" value="NZ_CP070619.1"/>
</dbReference>
<dbReference type="InterPro" id="IPR029045">
    <property type="entry name" value="ClpP/crotonase-like_dom_sf"/>
</dbReference>
<dbReference type="CDD" id="cd06558">
    <property type="entry name" value="crotonase-like"/>
    <property type="match status" value="1"/>
</dbReference>
<accession>A0A974W794</accession>
<sequence>MDLKVTRYEIRDNGVATVWLDRPGRGNSWTSRMNAELRWTMATLDADPTVRVVVLTGGGDQFCVGADTKALDFYTETDEKYSDTVNKPDFARPGHGVNPEFDHDLVWMWGLRVPLIAAINGPCAGIAVALAGYCDLRYAVQGAKFTTATPRLGLPAEYGLAWLLPRIVGLANAADILITGRILRSEELHQMGYLNGVHPRDEHFLGTVYEVADYIATQVSPASATGAKRQIYAELLHANVGTAVEDSKALIEQFMQQPDFKEGVAAMAERRAPQFAAPAPDTLPAPPA</sequence>
<dbReference type="Pfam" id="PF00378">
    <property type="entry name" value="ECH_1"/>
    <property type="match status" value="1"/>
</dbReference>
<protein>
    <submittedName>
        <fullName evidence="1">Enoyl-CoA hydratase/isomerase family protein</fullName>
    </submittedName>
</protein>
<name>A0A974W794_9NOCA</name>
<dbReference type="Gene3D" id="3.90.226.10">
    <property type="entry name" value="2-enoyl-CoA Hydratase, Chain A, domain 1"/>
    <property type="match status" value="1"/>
</dbReference>
<dbReference type="PANTHER" id="PTHR43459:SF1">
    <property type="entry name" value="EG:BACN32G11.4 PROTEIN"/>
    <property type="match status" value="1"/>
</dbReference>
<evidence type="ECO:0000313" key="1">
    <source>
        <dbReference type="EMBL" id="QSE92603.1"/>
    </source>
</evidence>
<dbReference type="SUPFAM" id="SSF52096">
    <property type="entry name" value="ClpP/crotonase"/>
    <property type="match status" value="1"/>
</dbReference>